<sequence>MLKVGGRTTVEYLEYQTRATRGPLPEYSQLPPDAYLPQAQRRFENFNSSQYQGYREQSTVRIWSAATSLRRKGIHVHCLGVLINIRVIACPCSCVAEVGQSGALEFLAPYLEYIVIVPMKYEHFTNSERLAHSTNPKQIELHPECDASFRVDIAALYLSKPLAETRVAWLHTAETPVFRANLMELAAAENMDSGVCSALVNMETSFPKIVLDPTVIKNWLDIEEVVKDKTLIRIVGPREIKVVFRHWFMCSRMACGDKYDKTEPPWQMPTQVPPENPCLNERTGSKYCLKWEFHAPFCEALAGTPIFCNIDGVDGFVGFLTNMRYRCNNWDRSTAVMQGFDDGLDFFRRFLGIVGANQYENLIPRWMSQVRPKYEHAGITIGTTERYPDAEMHFNYIRSFEGERWRSVVNIWFLKEIPPQEAKEYNNKITRGLNYYSPYYLCRGVVISEKFISTTCHCLLYNPKLPDKQNTIFTEKDLVDATKISVAVAADDPEIDNDFKVRRPSEKAITGERVGIHPKCGANFSMDYGYVLLSKSILPEARRAWIVPDYITKTTLKARIKMLSIADAVEGRCVILSFLRGKPQTTVIRFEHFSQCFWSVCDSSSYLQNVAPDKCYNRGPGSRYCMSLPPGSEHRLCEFDDGAPIFCRSPEAMGFVGHISRAWTACKSGFSENGVMMGMDEMVAAFNESLRFGDKSKLAEDIFKSLFNQLSRAEEIATMPGLTSVLAAITIFFNGVF</sequence>
<dbReference type="InterPro" id="IPR043504">
    <property type="entry name" value="Peptidase_S1_PA_chymotrypsin"/>
</dbReference>
<keyword evidence="1" id="KW-1015">Disulfide bond</keyword>
<dbReference type="Proteomes" id="UP001307889">
    <property type="component" value="Chromosome 11"/>
</dbReference>
<dbReference type="PANTHER" id="PTHR24256">
    <property type="entry name" value="TRYPTASE-RELATED"/>
    <property type="match status" value="1"/>
</dbReference>
<evidence type="ECO:0000256" key="1">
    <source>
        <dbReference type="ARBA" id="ARBA00023157"/>
    </source>
</evidence>
<accession>A0ABN7B9C1</accession>
<evidence type="ECO:0000313" key="4">
    <source>
        <dbReference type="Proteomes" id="UP001307889"/>
    </source>
</evidence>
<comment type="similarity">
    <text evidence="2">Belongs to the peptidase S1 family. CLIP subfamily.</text>
</comment>
<dbReference type="InterPro" id="IPR051487">
    <property type="entry name" value="Ser/Thr_Proteases_Immune/Dev"/>
</dbReference>
<evidence type="ECO:0000313" key="3">
    <source>
        <dbReference type="EMBL" id="BET00400.1"/>
    </source>
</evidence>
<protein>
    <submittedName>
        <fullName evidence="3">Uncharacterized protein</fullName>
    </submittedName>
</protein>
<name>A0ABN7B9C1_9HEMI</name>
<keyword evidence="4" id="KW-1185">Reference proteome</keyword>
<dbReference type="SUPFAM" id="SSF50494">
    <property type="entry name" value="Trypsin-like serine proteases"/>
    <property type="match status" value="1"/>
</dbReference>
<reference evidence="3 4" key="1">
    <citation type="submission" date="2023-09" db="EMBL/GenBank/DDBJ databases">
        <title>Nesidiocoris tenuis whole genome shotgun sequence.</title>
        <authorList>
            <person name="Shibata T."/>
            <person name="Shimoda M."/>
            <person name="Kobayashi T."/>
            <person name="Uehara T."/>
        </authorList>
    </citation>
    <scope>NUCLEOTIDE SEQUENCE [LARGE SCALE GENOMIC DNA]</scope>
    <source>
        <strain evidence="3 4">Japan</strain>
    </source>
</reference>
<dbReference type="EMBL" id="AP028919">
    <property type="protein sequence ID" value="BET00400.1"/>
    <property type="molecule type" value="Genomic_DNA"/>
</dbReference>
<evidence type="ECO:0000256" key="2">
    <source>
        <dbReference type="ARBA" id="ARBA00024195"/>
    </source>
</evidence>
<proteinExistence type="inferred from homology"/>
<dbReference type="Gene3D" id="2.40.10.10">
    <property type="entry name" value="Trypsin-like serine proteases"/>
    <property type="match status" value="1"/>
</dbReference>
<dbReference type="InterPro" id="IPR009003">
    <property type="entry name" value="Peptidase_S1_PA"/>
</dbReference>
<gene>
    <name evidence="3" type="ORF">NTJ_13216</name>
</gene>
<organism evidence="3 4">
    <name type="scientific">Nesidiocoris tenuis</name>
    <dbReference type="NCBI Taxonomy" id="355587"/>
    <lineage>
        <taxon>Eukaryota</taxon>
        <taxon>Metazoa</taxon>
        <taxon>Ecdysozoa</taxon>
        <taxon>Arthropoda</taxon>
        <taxon>Hexapoda</taxon>
        <taxon>Insecta</taxon>
        <taxon>Pterygota</taxon>
        <taxon>Neoptera</taxon>
        <taxon>Paraneoptera</taxon>
        <taxon>Hemiptera</taxon>
        <taxon>Heteroptera</taxon>
        <taxon>Panheteroptera</taxon>
        <taxon>Cimicomorpha</taxon>
        <taxon>Miridae</taxon>
        <taxon>Dicyphina</taxon>
        <taxon>Nesidiocoris</taxon>
    </lineage>
</organism>